<sequence length="83" mass="8968">MKTLRQDAGLSQSELARALDIAESTVRNWDQGRSIPTLSALEYPHLLKLLNCSPEELANAAAQSKILFEQKQAAKGKKGSGSS</sequence>
<dbReference type="KEGG" id="amr:AM1_A0348"/>
<dbReference type="InterPro" id="IPR001387">
    <property type="entry name" value="Cro/C1-type_HTH"/>
</dbReference>
<dbReference type="SMART" id="SM00530">
    <property type="entry name" value="HTH_XRE"/>
    <property type="match status" value="1"/>
</dbReference>
<evidence type="ECO:0000313" key="3">
    <source>
        <dbReference type="Proteomes" id="UP000000268"/>
    </source>
</evidence>
<organism evidence="2 3">
    <name type="scientific">Acaryochloris marina (strain MBIC 11017)</name>
    <dbReference type="NCBI Taxonomy" id="329726"/>
    <lineage>
        <taxon>Bacteria</taxon>
        <taxon>Bacillati</taxon>
        <taxon>Cyanobacteriota</taxon>
        <taxon>Cyanophyceae</taxon>
        <taxon>Acaryochloridales</taxon>
        <taxon>Acaryochloridaceae</taxon>
        <taxon>Acaryochloris</taxon>
    </lineage>
</organism>
<dbReference type="AlphaFoldDB" id="A8ZKZ8"/>
<dbReference type="SUPFAM" id="SSF47413">
    <property type="entry name" value="lambda repressor-like DNA-binding domains"/>
    <property type="match status" value="1"/>
</dbReference>
<dbReference type="Gene3D" id="1.10.260.40">
    <property type="entry name" value="lambda repressor-like DNA-binding domains"/>
    <property type="match status" value="1"/>
</dbReference>
<dbReference type="RefSeq" id="WP_012166840.1">
    <property type="nucleotide sequence ID" value="NC_009926.1"/>
</dbReference>
<dbReference type="PROSITE" id="PS50943">
    <property type="entry name" value="HTH_CROC1"/>
    <property type="match status" value="1"/>
</dbReference>
<accession>A8ZKZ8</accession>
<gene>
    <name evidence="2" type="ordered locus">AM1_A0348</name>
</gene>
<dbReference type="CDD" id="cd00093">
    <property type="entry name" value="HTH_XRE"/>
    <property type="match status" value="1"/>
</dbReference>
<geneLocation type="plasmid" evidence="2 3">
    <name>pREB1</name>
</geneLocation>
<dbReference type="HOGENOM" id="CLU_066192_62_3_3"/>
<dbReference type="EMBL" id="CP000838">
    <property type="protein sequence ID" value="ABW31466.1"/>
    <property type="molecule type" value="Genomic_DNA"/>
</dbReference>
<feature type="domain" description="HTH cro/C1-type" evidence="1">
    <location>
        <begin position="1"/>
        <end position="57"/>
    </location>
</feature>
<dbReference type="Proteomes" id="UP000000268">
    <property type="component" value="Plasmid pREB1"/>
</dbReference>
<protein>
    <recommendedName>
        <fullName evidence="1">HTH cro/C1-type domain-containing protein</fullName>
    </recommendedName>
</protein>
<dbReference type="InterPro" id="IPR010982">
    <property type="entry name" value="Lambda_DNA-bd_dom_sf"/>
</dbReference>
<dbReference type="Pfam" id="PF13560">
    <property type="entry name" value="HTH_31"/>
    <property type="match status" value="1"/>
</dbReference>
<keyword evidence="3" id="KW-1185">Reference proteome</keyword>
<keyword evidence="2" id="KW-0614">Plasmid</keyword>
<name>A8ZKZ8_ACAM1</name>
<evidence type="ECO:0000313" key="2">
    <source>
        <dbReference type="EMBL" id="ABW31466.1"/>
    </source>
</evidence>
<reference evidence="2 3" key="1">
    <citation type="journal article" date="2008" name="Proc. Natl. Acad. Sci. U.S.A.">
        <title>Niche adaptation and genome expansion in the chlorophyll d-producing cyanobacterium Acaryochloris marina.</title>
        <authorList>
            <person name="Swingley W.D."/>
            <person name="Chen M."/>
            <person name="Cheung P.C."/>
            <person name="Conrad A.L."/>
            <person name="Dejesa L.C."/>
            <person name="Hao J."/>
            <person name="Honchak B.M."/>
            <person name="Karbach L.E."/>
            <person name="Kurdoglu A."/>
            <person name="Lahiri S."/>
            <person name="Mastrian S.D."/>
            <person name="Miyashita H."/>
            <person name="Page L."/>
            <person name="Ramakrishna P."/>
            <person name="Satoh S."/>
            <person name="Sattley W.M."/>
            <person name="Shimada Y."/>
            <person name="Taylor H.L."/>
            <person name="Tomo T."/>
            <person name="Tsuchiya T."/>
            <person name="Wang Z.T."/>
            <person name="Raymond J."/>
            <person name="Mimuro M."/>
            <person name="Blankenship R.E."/>
            <person name="Touchman J.W."/>
        </authorList>
    </citation>
    <scope>NUCLEOTIDE SEQUENCE [LARGE SCALE GENOMIC DNA]</scope>
    <source>
        <strain evidence="3">MBIC 11017</strain>
        <plasmid evidence="3">Plasmid pREB1</plasmid>
    </source>
</reference>
<evidence type="ECO:0000259" key="1">
    <source>
        <dbReference type="PROSITE" id="PS50943"/>
    </source>
</evidence>
<dbReference type="GO" id="GO:0003677">
    <property type="term" value="F:DNA binding"/>
    <property type="evidence" value="ECO:0007669"/>
    <property type="project" value="InterPro"/>
</dbReference>
<proteinExistence type="predicted"/>